<evidence type="ECO:0000313" key="4">
    <source>
        <dbReference type="EMBL" id="TWU46062.1"/>
    </source>
</evidence>
<dbReference type="RefSeq" id="WP_146598653.1">
    <property type="nucleotide sequence ID" value="NZ_SJPY01000001.1"/>
</dbReference>
<name>A0A5C6EAS1_9BACT</name>
<dbReference type="AlphaFoldDB" id="A0A5C6EAS1"/>
<dbReference type="InterPro" id="IPR036737">
    <property type="entry name" value="OmpA-like_sf"/>
</dbReference>
<keyword evidence="1" id="KW-0472">Membrane</keyword>
<dbReference type="PANTHER" id="PTHR30329">
    <property type="entry name" value="STATOR ELEMENT OF FLAGELLAR MOTOR COMPLEX"/>
    <property type="match status" value="1"/>
</dbReference>
<protein>
    <submittedName>
        <fullName evidence="4">Putative lipoprotein YiaD</fullName>
    </submittedName>
</protein>
<dbReference type="PROSITE" id="PS51123">
    <property type="entry name" value="OMPA_2"/>
    <property type="match status" value="1"/>
</dbReference>
<dbReference type="GO" id="GO:0016020">
    <property type="term" value="C:membrane"/>
    <property type="evidence" value="ECO:0007669"/>
    <property type="project" value="UniProtKB-UniRule"/>
</dbReference>
<dbReference type="Gene3D" id="3.30.1330.60">
    <property type="entry name" value="OmpA-like domain"/>
    <property type="match status" value="1"/>
</dbReference>
<proteinExistence type="predicted"/>
<evidence type="ECO:0000256" key="2">
    <source>
        <dbReference type="SAM" id="Coils"/>
    </source>
</evidence>
<accession>A0A5C6EAS1</accession>
<keyword evidence="5" id="KW-1185">Reference proteome</keyword>
<gene>
    <name evidence="4" type="primary">yiaD</name>
    <name evidence="4" type="ORF">Q31b_12400</name>
</gene>
<feature type="coiled-coil region" evidence="2">
    <location>
        <begin position="69"/>
        <end position="110"/>
    </location>
</feature>
<comment type="caution">
    <text evidence="4">The sequence shown here is derived from an EMBL/GenBank/DDBJ whole genome shotgun (WGS) entry which is preliminary data.</text>
</comment>
<sequence>MRRSIRPANITPIRSFPLTGVKSFVGIASIFVGSLLVGCNQNPYLANTNGASPWQTPQTAAVQPSDARIAELSRRVQLLDDNNRQLHTQLAQSEQQAQVYREELGLVRKQLSDTTRQFESTAIAAKQAESQVRGYQASTQMRGGATIRPNTDLAQLAGRLNLGGIPVEKNGDVIRIVVPADQLFQPGTTQLLPQAASTIDPIAAQLRAIFPNQRIGVEGYTDDSPLYGGQVATSHQLAAGQSAAVLELLTRRAGMPAQQLFTVAQGANNPRQPNTSAAGRAANRRIELVIYPETF</sequence>
<keyword evidence="4" id="KW-0449">Lipoprotein</keyword>
<dbReference type="InterPro" id="IPR006665">
    <property type="entry name" value="OmpA-like"/>
</dbReference>
<feature type="domain" description="OmpA-like" evidence="3">
    <location>
        <begin position="171"/>
        <end position="294"/>
    </location>
</feature>
<dbReference type="OrthoDB" id="9814546at2"/>
<evidence type="ECO:0000256" key="1">
    <source>
        <dbReference type="PROSITE-ProRule" id="PRU00473"/>
    </source>
</evidence>
<reference evidence="4 5" key="1">
    <citation type="submission" date="2019-02" db="EMBL/GenBank/DDBJ databases">
        <title>Deep-cultivation of Planctomycetes and their phenomic and genomic characterization uncovers novel biology.</title>
        <authorList>
            <person name="Wiegand S."/>
            <person name="Jogler M."/>
            <person name="Boedeker C."/>
            <person name="Pinto D."/>
            <person name="Vollmers J."/>
            <person name="Rivas-Marin E."/>
            <person name="Kohn T."/>
            <person name="Peeters S.H."/>
            <person name="Heuer A."/>
            <person name="Rast P."/>
            <person name="Oberbeckmann S."/>
            <person name="Bunk B."/>
            <person name="Jeske O."/>
            <person name="Meyerdierks A."/>
            <person name="Storesund J.E."/>
            <person name="Kallscheuer N."/>
            <person name="Luecker S."/>
            <person name="Lage O.M."/>
            <person name="Pohl T."/>
            <person name="Merkel B.J."/>
            <person name="Hornburger P."/>
            <person name="Mueller R.-W."/>
            <person name="Bruemmer F."/>
            <person name="Labrenz M."/>
            <person name="Spormann A.M."/>
            <person name="Op Den Camp H."/>
            <person name="Overmann J."/>
            <person name="Amann R."/>
            <person name="Jetten M.S.M."/>
            <person name="Mascher T."/>
            <person name="Medema M.H."/>
            <person name="Devos D.P."/>
            <person name="Kaster A.-K."/>
            <person name="Ovreas L."/>
            <person name="Rohde M."/>
            <person name="Galperin M.Y."/>
            <person name="Jogler C."/>
        </authorList>
    </citation>
    <scope>NUCLEOTIDE SEQUENCE [LARGE SCALE GENOMIC DNA]</scope>
    <source>
        <strain evidence="4 5">Q31b</strain>
    </source>
</reference>
<dbReference type="Proteomes" id="UP000315471">
    <property type="component" value="Unassembled WGS sequence"/>
</dbReference>
<dbReference type="CDD" id="cd07185">
    <property type="entry name" value="OmpA_C-like"/>
    <property type="match status" value="1"/>
</dbReference>
<dbReference type="PANTHER" id="PTHR30329:SF21">
    <property type="entry name" value="LIPOPROTEIN YIAD-RELATED"/>
    <property type="match status" value="1"/>
</dbReference>
<dbReference type="EMBL" id="SJPY01000001">
    <property type="protein sequence ID" value="TWU46062.1"/>
    <property type="molecule type" value="Genomic_DNA"/>
</dbReference>
<dbReference type="Pfam" id="PF00691">
    <property type="entry name" value="OmpA"/>
    <property type="match status" value="1"/>
</dbReference>
<dbReference type="InterPro" id="IPR050330">
    <property type="entry name" value="Bact_OuterMem_StrucFunc"/>
</dbReference>
<organism evidence="4 5">
    <name type="scientific">Novipirellula aureliae</name>
    <dbReference type="NCBI Taxonomy" id="2527966"/>
    <lineage>
        <taxon>Bacteria</taxon>
        <taxon>Pseudomonadati</taxon>
        <taxon>Planctomycetota</taxon>
        <taxon>Planctomycetia</taxon>
        <taxon>Pirellulales</taxon>
        <taxon>Pirellulaceae</taxon>
        <taxon>Novipirellula</taxon>
    </lineage>
</organism>
<evidence type="ECO:0000313" key="5">
    <source>
        <dbReference type="Proteomes" id="UP000315471"/>
    </source>
</evidence>
<keyword evidence="2" id="KW-0175">Coiled coil</keyword>
<dbReference type="SUPFAM" id="SSF103088">
    <property type="entry name" value="OmpA-like"/>
    <property type="match status" value="1"/>
</dbReference>
<evidence type="ECO:0000259" key="3">
    <source>
        <dbReference type="PROSITE" id="PS51123"/>
    </source>
</evidence>